<organism evidence="2 3">
    <name type="scientific">Lactococcus phage 38507</name>
    <dbReference type="NCBI Taxonomy" id="2029663"/>
    <lineage>
        <taxon>Viruses</taxon>
        <taxon>Duplodnaviria</taxon>
        <taxon>Heunggongvirae</taxon>
        <taxon>Uroviricota</taxon>
        <taxon>Caudoviricetes</taxon>
        <taxon>Skunavirus</taxon>
        <taxon>Skunavirus sv38507</taxon>
    </lineage>
</organism>
<proteinExistence type="predicted"/>
<gene>
    <name evidence="2" type="ORF">38507_50</name>
</gene>
<accession>A0A343JPD7</accession>
<feature type="coiled-coil region" evidence="1">
    <location>
        <begin position="45"/>
        <end position="95"/>
    </location>
</feature>
<dbReference type="Proteomes" id="UP000257093">
    <property type="component" value="Segment"/>
</dbReference>
<protein>
    <submittedName>
        <fullName evidence="2">Uncharacterized protein</fullName>
    </submittedName>
</protein>
<keyword evidence="3" id="KW-1185">Reference proteome</keyword>
<evidence type="ECO:0000256" key="1">
    <source>
        <dbReference type="SAM" id="Coils"/>
    </source>
</evidence>
<evidence type="ECO:0000313" key="2">
    <source>
        <dbReference type="EMBL" id="ASZ71360.1"/>
    </source>
</evidence>
<evidence type="ECO:0000313" key="3">
    <source>
        <dbReference type="Proteomes" id="UP000257093"/>
    </source>
</evidence>
<dbReference type="EMBL" id="MF448559">
    <property type="protein sequence ID" value="ASZ71360.1"/>
    <property type="molecule type" value="Genomic_DNA"/>
</dbReference>
<sequence>MIKIISSEEYAKLTGDVDYWKALALKEEKRKKFYENLYKSEKTRGIELIRENQLLDQKLEELEKDKVTFISFGEVKSLRKAREIAEEFRKTLNNEHQCNHHCFKEHVLPAIQRDYDFTSEKFNFLDYWYEKLSKEYPWLKSLYIINGKINFK</sequence>
<name>A0A343JPD7_9CAUD</name>
<keyword evidence="1" id="KW-0175">Coiled coil</keyword>
<reference evidence="2 3" key="1">
    <citation type="submission" date="2017-07" db="EMBL/GenBank/DDBJ databases">
        <title>Comparative genome analysis of lactococcal phages belonging to the virulent 936 group.</title>
        <authorList>
            <person name="Oliveira J."/>
        </authorList>
    </citation>
    <scope>NUCLEOTIDE SEQUENCE [LARGE SCALE GENOMIC DNA]</scope>
</reference>